<evidence type="ECO:0000256" key="1">
    <source>
        <dbReference type="SAM" id="Phobius"/>
    </source>
</evidence>
<comment type="caution">
    <text evidence="2">The sequence shown here is derived from an EMBL/GenBank/DDBJ whole genome shotgun (WGS) entry which is preliminary data.</text>
</comment>
<accession>A0ABP8S5V9</accession>
<evidence type="ECO:0008006" key="4">
    <source>
        <dbReference type="Google" id="ProtNLM"/>
    </source>
</evidence>
<keyword evidence="1" id="KW-0472">Membrane</keyword>
<dbReference type="Proteomes" id="UP001501598">
    <property type="component" value="Unassembled WGS sequence"/>
</dbReference>
<reference evidence="3" key="1">
    <citation type="journal article" date="2019" name="Int. J. Syst. Evol. Microbiol.">
        <title>The Global Catalogue of Microorganisms (GCM) 10K type strain sequencing project: providing services to taxonomists for standard genome sequencing and annotation.</title>
        <authorList>
            <consortium name="The Broad Institute Genomics Platform"/>
            <consortium name="The Broad Institute Genome Sequencing Center for Infectious Disease"/>
            <person name="Wu L."/>
            <person name="Ma J."/>
        </authorList>
    </citation>
    <scope>NUCLEOTIDE SEQUENCE [LARGE SCALE GENOMIC DNA]</scope>
    <source>
        <strain evidence="3">JCM 17906</strain>
    </source>
</reference>
<keyword evidence="3" id="KW-1185">Reference proteome</keyword>
<proteinExistence type="predicted"/>
<sequence>MRLGLGMAALVVVAVAVFAVLDPFHLLVAPWIAGISVGLAIVLVMLWVGLTVRRPLAKVLVAAVGALVTLGWAALAWASIAISPGLEVLREVPGPEGSRLRLAVVEVETLATDGPAYSVRLRAGSGLLTQDSPVWVGLGEGAEPAEARFADGRTVEVVSSAGCGYRSTVTPVTLDVDPVHHPLRLDGC</sequence>
<feature type="transmembrane region" description="Helical" evidence="1">
    <location>
        <begin position="29"/>
        <end position="52"/>
    </location>
</feature>
<protein>
    <recommendedName>
        <fullName evidence="4">MmpS family membrane protein</fullName>
    </recommendedName>
</protein>
<dbReference type="RefSeq" id="WP_345428545.1">
    <property type="nucleotide sequence ID" value="NZ_BAABGT010000122.1"/>
</dbReference>
<evidence type="ECO:0000313" key="3">
    <source>
        <dbReference type="Proteomes" id="UP001501598"/>
    </source>
</evidence>
<gene>
    <name evidence="2" type="ORF">GCM10023175_70580</name>
</gene>
<keyword evidence="1" id="KW-0812">Transmembrane</keyword>
<name>A0ABP8S5V9_9PSEU</name>
<evidence type="ECO:0000313" key="2">
    <source>
        <dbReference type="EMBL" id="GAA4560475.1"/>
    </source>
</evidence>
<organism evidence="2 3">
    <name type="scientific">Pseudonocardia xishanensis</name>
    <dbReference type="NCBI Taxonomy" id="630995"/>
    <lineage>
        <taxon>Bacteria</taxon>
        <taxon>Bacillati</taxon>
        <taxon>Actinomycetota</taxon>
        <taxon>Actinomycetes</taxon>
        <taxon>Pseudonocardiales</taxon>
        <taxon>Pseudonocardiaceae</taxon>
        <taxon>Pseudonocardia</taxon>
    </lineage>
</organism>
<keyword evidence="1" id="KW-1133">Transmembrane helix</keyword>
<dbReference type="EMBL" id="BAABGT010000122">
    <property type="protein sequence ID" value="GAA4560475.1"/>
    <property type="molecule type" value="Genomic_DNA"/>
</dbReference>
<feature type="transmembrane region" description="Helical" evidence="1">
    <location>
        <begin position="59"/>
        <end position="80"/>
    </location>
</feature>